<name>A0A9W6Q930_9ACTN</name>
<protein>
    <submittedName>
        <fullName evidence="2">SMI1/KNR4 family protein</fullName>
    </submittedName>
</protein>
<organism evidence="2 3">
    <name type="scientific">Kitasatospora phosalacinea</name>
    <dbReference type="NCBI Taxonomy" id="2065"/>
    <lineage>
        <taxon>Bacteria</taxon>
        <taxon>Bacillati</taxon>
        <taxon>Actinomycetota</taxon>
        <taxon>Actinomycetes</taxon>
        <taxon>Kitasatosporales</taxon>
        <taxon>Streptomycetaceae</taxon>
        <taxon>Kitasatospora</taxon>
    </lineage>
</organism>
<gene>
    <name evidence="2" type="ORF">Kpho02_26310</name>
</gene>
<accession>A0A9W6Q930</accession>
<feature type="domain" description="Knr4/Smi1-like" evidence="1">
    <location>
        <begin position="18"/>
        <end position="133"/>
    </location>
</feature>
<dbReference type="EMBL" id="BSSA01000007">
    <property type="protein sequence ID" value="GLW70332.1"/>
    <property type="molecule type" value="Genomic_DNA"/>
</dbReference>
<evidence type="ECO:0000313" key="2">
    <source>
        <dbReference type="EMBL" id="GLW70332.1"/>
    </source>
</evidence>
<dbReference type="Pfam" id="PF09346">
    <property type="entry name" value="SMI1_KNR4"/>
    <property type="match status" value="1"/>
</dbReference>
<proteinExistence type="predicted"/>
<sequence length="146" mass="16103">MWSELIAGIAADAVLGAPAGPEELAEVERALGQRLPRGLAELLRECGGVGEDAALEVVWSAGRIARENAQLRTDPSLARLYMPFEPLLFFGSGPGGDLFGCPRTPEREEVFVWDHETDSRTLVCYRLEDYLRRALTEGGGDWWRAD</sequence>
<dbReference type="Gene3D" id="3.40.1580.10">
    <property type="entry name" value="SMI1/KNR4-like"/>
    <property type="match status" value="1"/>
</dbReference>
<dbReference type="InterPro" id="IPR037883">
    <property type="entry name" value="Knr4/Smi1-like_sf"/>
</dbReference>
<dbReference type="SUPFAM" id="SSF160631">
    <property type="entry name" value="SMI1/KNR4-like"/>
    <property type="match status" value="1"/>
</dbReference>
<evidence type="ECO:0000259" key="1">
    <source>
        <dbReference type="SMART" id="SM00860"/>
    </source>
</evidence>
<evidence type="ECO:0000313" key="3">
    <source>
        <dbReference type="Proteomes" id="UP001165041"/>
    </source>
</evidence>
<dbReference type="AlphaFoldDB" id="A0A9W6Q930"/>
<reference evidence="2" key="1">
    <citation type="submission" date="2023-02" db="EMBL/GenBank/DDBJ databases">
        <title>Kitasatospora phosalacinea NBRC 14627.</title>
        <authorList>
            <person name="Ichikawa N."/>
            <person name="Sato H."/>
            <person name="Tonouchi N."/>
        </authorList>
    </citation>
    <scope>NUCLEOTIDE SEQUENCE</scope>
    <source>
        <strain evidence="2">NBRC 14627</strain>
    </source>
</reference>
<dbReference type="SMART" id="SM00860">
    <property type="entry name" value="SMI1_KNR4"/>
    <property type="match status" value="1"/>
</dbReference>
<dbReference type="InterPro" id="IPR018958">
    <property type="entry name" value="Knr4/Smi1-like_dom"/>
</dbReference>
<dbReference type="Proteomes" id="UP001165041">
    <property type="component" value="Unassembled WGS sequence"/>
</dbReference>
<dbReference type="RefSeq" id="WP_285736162.1">
    <property type="nucleotide sequence ID" value="NZ_BSSA01000007.1"/>
</dbReference>
<comment type="caution">
    <text evidence="2">The sequence shown here is derived from an EMBL/GenBank/DDBJ whole genome shotgun (WGS) entry which is preliminary data.</text>
</comment>